<dbReference type="EC" id="2.7.7.53" evidence="3"/>
<dbReference type="EMBL" id="JAVRRG010000068">
    <property type="protein sequence ID" value="KAK5091859.1"/>
    <property type="molecule type" value="Genomic_DNA"/>
</dbReference>
<protein>
    <submittedName>
        <fullName evidence="3">Bifunctional AP-4-A phosphorylase/ADP sulfurylase</fullName>
        <ecNumber evidence="3">2.7.7.53</ecNumber>
    </submittedName>
</protein>
<reference evidence="3 4" key="1">
    <citation type="submission" date="2023-08" db="EMBL/GenBank/DDBJ databases">
        <title>Black Yeasts Isolated from many extreme environments.</title>
        <authorList>
            <person name="Coleine C."/>
            <person name="Stajich J.E."/>
            <person name="Selbmann L."/>
        </authorList>
    </citation>
    <scope>NUCLEOTIDE SEQUENCE [LARGE SCALE GENOMIC DNA]</scope>
    <source>
        <strain evidence="3 4">CCFEE 5885</strain>
    </source>
</reference>
<dbReference type="PANTHER" id="PTHR38420">
    <property type="entry name" value="AP-4-A PHOSPHORYLASE II"/>
    <property type="match status" value="1"/>
</dbReference>
<evidence type="ECO:0000259" key="1">
    <source>
        <dbReference type="Pfam" id="PF09830"/>
    </source>
</evidence>
<dbReference type="Pfam" id="PF19327">
    <property type="entry name" value="Ap4A_phos_N"/>
    <property type="match status" value="1"/>
</dbReference>
<gene>
    <name evidence="3" type="primary">APA2</name>
    <name evidence="3" type="ORF">LTR24_005755</name>
</gene>
<dbReference type="Gene3D" id="3.30.428.70">
    <property type="match status" value="1"/>
</dbReference>
<evidence type="ECO:0000313" key="4">
    <source>
        <dbReference type="Proteomes" id="UP001345013"/>
    </source>
</evidence>
<feature type="domain" description="Ap4A phosphorylase 1/2 N-terminal" evidence="2">
    <location>
        <begin position="7"/>
        <end position="173"/>
    </location>
</feature>
<dbReference type="InterPro" id="IPR045759">
    <property type="entry name" value="Ap4A_phos1/2_N"/>
</dbReference>
<dbReference type="InterPro" id="IPR009163">
    <property type="entry name" value="Ap4A_phos1/2"/>
</dbReference>
<dbReference type="SUPFAM" id="SSF54197">
    <property type="entry name" value="HIT-like"/>
    <property type="match status" value="1"/>
</dbReference>
<dbReference type="Pfam" id="PF09830">
    <property type="entry name" value="ATP_transf"/>
    <property type="match status" value="1"/>
</dbReference>
<keyword evidence="3" id="KW-0548">Nucleotidyltransferase</keyword>
<evidence type="ECO:0000259" key="2">
    <source>
        <dbReference type="Pfam" id="PF19327"/>
    </source>
</evidence>
<feature type="domain" description="ATP adenylyltransferase C-terminal" evidence="1">
    <location>
        <begin position="204"/>
        <end position="331"/>
    </location>
</feature>
<proteinExistence type="predicted"/>
<comment type="caution">
    <text evidence="3">The sequence shown here is derived from an EMBL/GenBank/DDBJ whole genome shotgun (WGS) entry which is preliminary data.</text>
</comment>
<organism evidence="3 4">
    <name type="scientific">Lithohypha guttulata</name>
    <dbReference type="NCBI Taxonomy" id="1690604"/>
    <lineage>
        <taxon>Eukaryota</taxon>
        <taxon>Fungi</taxon>
        <taxon>Dikarya</taxon>
        <taxon>Ascomycota</taxon>
        <taxon>Pezizomycotina</taxon>
        <taxon>Eurotiomycetes</taxon>
        <taxon>Chaetothyriomycetidae</taxon>
        <taxon>Chaetothyriales</taxon>
        <taxon>Trichomeriaceae</taxon>
        <taxon>Lithohypha</taxon>
    </lineage>
</organism>
<name>A0ABR0K800_9EURO</name>
<dbReference type="GO" id="GO:0003877">
    <property type="term" value="F:ATP:ADP adenylyltransferase activity"/>
    <property type="evidence" value="ECO:0007669"/>
    <property type="project" value="UniProtKB-EC"/>
</dbReference>
<accession>A0ABR0K800</accession>
<dbReference type="InterPro" id="IPR043171">
    <property type="entry name" value="Ap4A_phos1/2-like"/>
</dbReference>
<keyword evidence="3" id="KW-0808">Transferase</keyword>
<sequence length="339" mass="37607">MMGLWDTLRNLVVRKFTQARSSQDLVFSDNQLALLQHPPTPPIQLRYCPALGKKPASNAASQASEKPKKAFDPFESPAPELLIAQVPATNPSHNLVLNKYPVIFNHFILATKENKPQTDVLEEDDLYLTYAALQAWKQDAVGQQGHSLFAFFNSGEHSGASQPHRHLQFLPIEDMKGEDHDGWQVLCETMISPAHKSLPLLHNPSLTFVHFATSLQPGLGAAGLHQKYLLLMRAALASISEGRDLESLNAVSISHDRRTTFSYNLAMTTEVMAILPRRAEASAIPGVANSSIAINGTILAGTMMVKAEEEWHSLCEQPQHVQKILNDITYPRMHDVLRD</sequence>
<dbReference type="Proteomes" id="UP001345013">
    <property type="component" value="Unassembled WGS sequence"/>
</dbReference>
<keyword evidence="4" id="KW-1185">Reference proteome</keyword>
<dbReference type="InterPro" id="IPR036265">
    <property type="entry name" value="HIT-like_sf"/>
</dbReference>
<evidence type="ECO:0000313" key="3">
    <source>
        <dbReference type="EMBL" id="KAK5091859.1"/>
    </source>
</evidence>
<dbReference type="InterPro" id="IPR019200">
    <property type="entry name" value="ATP_adenylylTrfase_C"/>
</dbReference>
<dbReference type="PANTHER" id="PTHR38420:SF3">
    <property type="entry name" value="5',5'''-P-1,P-4-TETRAPHOSPHATE PHOSPHORYLASE 2"/>
    <property type="match status" value="1"/>
</dbReference>